<sequence>MASSEYTLLLASDSVLGNLDEVLSDNTNGAMQSDLHSNTTSFLVCAKDNKTTINTAIKVAKALPPLPTSDSTASCPQVANSEKEGGLNASQPSQLTVTESNANGDMKTLEDNPNAILSSVMLNMTIKTYADATNIAKRYPELAPTVLAMPLSSRTKSTSLPVSMSHTNEKPNWAVADSAPELPLPSFERTGKHSTNNIERNNVGRVYATVASNKYLPPSLSRKEAFASVTTTMATPSSSTHFLSDSTYITEINSTKSNFRDKPLPPKPIPFYTRPSVDSTPTPITIAVDTLGVDYIPPSTNSETSLIVGNAGNAENSSTASARTNLSAPNLQDDWIDFGHQLPQSLDPKDQFSGMNRCLNIMDCIDRTESTHARFLTSLDPHNRDEYDQVTEDFLSMEEDGWTGSLPASAYGGRGRGEFCNESRPGRIRMSRGSRGTGDGRGRWVSAPNRGPDPKTRGNLNDGCEGKRRRVDIESDPNYYASRDIFLDIRQRQYDDEWTGSLPASAYGAMSSRNLSSISKRRGTGGTGRGQGSHTNSSNGNFHRQRDLSRKRDISFNSSSPSSSASPTFGVSGLGSRQNDQSFKDFEISHGYNNYNGDKNSNAEDQPRLVPPKLGNRLNGVVPSGETGIWKTPNLWVSKEVDVGVEGSVDFGASSDCTTLPSPTVVHRDAQANNGSKTSELLVLGRPQTRSSSSIDEGPSSDTVDDFWKNIRDAWDVNVVPKSGSKTQVLEEQWMVPLHQEQRTIPLQQSALQRLQ</sequence>
<feature type="compositionally biased region" description="Polar residues" evidence="1">
    <location>
        <begin position="591"/>
        <end position="600"/>
    </location>
</feature>
<feature type="region of interest" description="Disordered" evidence="1">
    <location>
        <begin position="669"/>
        <end position="702"/>
    </location>
</feature>
<feature type="region of interest" description="Disordered" evidence="1">
    <location>
        <begin position="65"/>
        <end position="94"/>
    </location>
</feature>
<keyword evidence="3" id="KW-1185">Reference proteome</keyword>
<feature type="compositionally biased region" description="Low complexity" evidence="1">
    <location>
        <begin position="691"/>
        <end position="701"/>
    </location>
</feature>
<evidence type="ECO:0000256" key="1">
    <source>
        <dbReference type="SAM" id="MobiDB-lite"/>
    </source>
</evidence>
<dbReference type="AlphaFoldDB" id="A0A9W9ABX4"/>
<accession>A0A9W9ABX4</accession>
<feature type="region of interest" description="Disordered" evidence="1">
    <location>
        <begin position="257"/>
        <end position="276"/>
    </location>
</feature>
<protein>
    <submittedName>
        <fullName evidence="2">Uncharacterized protein</fullName>
    </submittedName>
</protein>
<feature type="region of interest" description="Disordered" evidence="1">
    <location>
        <begin position="512"/>
        <end position="625"/>
    </location>
</feature>
<feature type="compositionally biased region" description="Low complexity" evidence="1">
    <location>
        <begin position="555"/>
        <end position="566"/>
    </location>
</feature>
<reference evidence="2" key="1">
    <citation type="submission" date="2022-08" db="EMBL/GenBank/DDBJ databases">
        <title>A Global Phylogenomic Analysis of the Shiitake Genus Lentinula.</title>
        <authorList>
            <consortium name="DOE Joint Genome Institute"/>
            <person name="Sierra-Patev S."/>
            <person name="Min B."/>
            <person name="Naranjo-Ortiz M."/>
            <person name="Looney B."/>
            <person name="Konkel Z."/>
            <person name="Slot J.C."/>
            <person name="Sakamoto Y."/>
            <person name="Steenwyk J.L."/>
            <person name="Rokas A."/>
            <person name="Carro J."/>
            <person name="Camarero S."/>
            <person name="Ferreira P."/>
            <person name="Molpeceres G."/>
            <person name="Ruiz-Duenas F.J."/>
            <person name="Serrano A."/>
            <person name="Henrissat B."/>
            <person name="Drula E."/>
            <person name="Hughes K.W."/>
            <person name="Mata J.L."/>
            <person name="Ishikawa N.K."/>
            <person name="Vargas-Isla R."/>
            <person name="Ushijima S."/>
            <person name="Smith C.A."/>
            <person name="Ahrendt S."/>
            <person name="Andreopoulos W."/>
            <person name="He G."/>
            <person name="Labutti K."/>
            <person name="Lipzen A."/>
            <person name="Ng V."/>
            <person name="Riley R."/>
            <person name="Sandor L."/>
            <person name="Barry K."/>
            <person name="Martinez A.T."/>
            <person name="Xiao Y."/>
            <person name="Gibbons J.G."/>
            <person name="Terashima K."/>
            <person name="Grigoriev I.V."/>
            <person name="Hibbett D.S."/>
        </authorList>
    </citation>
    <scope>NUCLEOTIDE SEQUENCE</scope>
    <source>
        <strain evidence="2">JLM2183</strain>
    </source>
</reference>
<evidence type="ECO:0000313" key="2">
    <source>
        <dbReference type="EMBL" id="KAJ4479248.1"/>
    </source>
</evidence>
<feature type="compositionally biased region" description="Polar residues" evidence="1">
    <location>
        <begin position="533"/>
        <end position="542"/>
    </location>
</feature>
<feature type="compositionally biased region" description="Polar residues" evidence="1">
    <location>
        <begin position="68"/>
        <end position="80"/>
    </location>
</feature>
<comment type="caution">
    <text evidence="2">The sequence shown here is derived from an EMBL/GenBank/DDBJ whole genome shotgun (WGS) entry which is preliminary data.</text>
</comment>
<evidence type="ECO:0000313" key="3">
    <source>
        <dbReference type="Proteomes" id="UP001150266"/>
    </source>
</evidence>
<dbReference type="OrthoDB" id="2894483at2759"/>
<gene>
    <name evidence="2" type="ORF">J3R30DRAFT_2738350</name>
</gene>
<organism evidence="2 3">
    <name type="scientific">Lentinula aciculospora</name>
    <dbReference type="NCBI Taxonomy" id="153920"/>
    <lineage>
        <taxon>Eukaryota</taxon>
        <taxon>Fungi</taxon>
        <taxon>Dikarya</taxon>
        <taxon>Basidiomycota</taxon>
        <taxon>Agaricomycotina</taxon>
        <taxon>Agaricomycetes</taxon>
        <taxon>Agaricomycetidae</taxon>
        <taxon>Agaricales</taxon>
        <taxon>Marasmiineae</taxon>
        <taxon>Omphalotaceae</taxon>
        <taxon>Lentinula</taxon>
    </lineage>
</organism>
<feature type="compositionally biased region" description="Basic and acidic residues" evidence="1">
    <location>
        <begin position="544"/>
        <end position="554"/>
    </location>
</feature>
<proteinExistence type="predicted"/>
<dbReference type="Proteomes" id="UP001150266">
    <property type="component" value="Unassembled WGS sequence"/>
</dbReference>
<dbReference type="EMBL" id="JAOTPV010000008">
    <property type="protein sequence ID" value="KAJ4479248.1"/>
    <property type="molecule type" value="Genomic_DNA"/>
</dbReference>
<feature type="compositionally biased region" description="Basic and acidic residues" evidence="1">
    <location>
        <begin position="416"/>
        <end position="425"/>
    </location>
</feature>
<name>A0A9W9ABX4_9AGAR</name>
<feature type="region of interest" description="Disordered" evidence="1">
    <location>
        <begin position="416"/>
        <end position="470"/>
    </location>
</feature>